<dbReference type="EMBL" id="DACYAJ020000017">
    <property type="protein sequence ID" value="HCD1256233.1"/>
    <property type="molecule type" value="Genomic_DNA"/>
</dbReference>
<dbReference type="AlphaFoldDB" id="A0A9C7QLT1"/>
<organism evidence="1 2">
    <name type="scientific">Citrobacter amalonaticus</name>
    <dbReference type="NCBI Taxonomy" id="35703"/>
    <lineage>
        <taxon>Bacteria</taxon>
        <taxon>Pseudomonadati</taxon>
        <taxon>Pseudomonadota</taxon>
        <taxon>Gammaproteobacteria</taxon>
        <taxon>Enterobacterales</taxon>
        <taxon>Enterobacteriaceae</taxon>
        <taxon>Citrobacter</taxon>
    </lineage>
</organism>
<reference evidence="1" key="1">
    <citation type="journal article" date="2018" name="Genome Biol.">
        <title>SKESA: strategic k-mer extension for scrupulous assemblies.</title>
        <authorList>
            <person name="Souvorov A."/>
            <person name="Agarwala R."/>
            <person name="Lipman D.J."/>
        </authorList>
    </citation>
    <scope>NUCLEOTIDE SEQUENCE</scope>
    <source>
        <strain evidence="1">CAV1698</strain>
    </source>
</reference>
<reference evidence="1" key="2">
    <citation type="submission" date="2022-05" db="EMBL/GenBank/DDBJ databases">
        <authorList>
            <consortium name="NCBI Pathogen Detection Project"/>
        </authorList>
    </citation>
    <scope>NUCLEOTIDE SEQUENCE</scope>
    <source>
        <strain evidence="1">CAV1698</strain>
    </source>
</reference>
<gene>
    <name evidence="1" type="ORF">JD854_RS14425</name>
</gene>
<evidence type="ECO:0000313" key="1">
    <source>
        <dbReference type="EMBL" id="HCD1256233.1"/>
    </source>
</evidence>
<evidence type="ECO:0008006" key="3">
    <source>
        <dbReference type="Google" id="ProtNLM"/>
    </source>
</evidence>
<proteinExistence type="predicted"/>
<name>A0A9C7QLT1_CITAM</name>
<evidence type="ECO:0000313" key="2">
    <source>
        <dbReference type="Proteomes" id="UP000862426"/>
    </source>
</evidence>
<dbReference type="Proteomes" id="UP000862426">
    <property type="component" value="Unassembled WGS sequence"/>
</dbReference>
<comment type="caution">
    <text evidence="1">The sequence shown here is derived from an EMBL/GenBank/DDBJ whole genome shotgun (WGS) entry which is preliminary data.</text>
</comment>
<protein>
    <recommendedName>
        <fullName evidence="3">NAD synthetase</fullName>
    </recommendedName>
</protein>
<sequence length="320" mass="34676">MPDFLHQENEHLPNYEWSRILGQTTADYDFKALGDALDCLRDFYGAGIIYYDGYHSYLVRPSRRVSTSGQSEVTHVIVTRLVGIYPESISKNVKAAVADPSLKTEITSTFLSCGALILTGIATVTATVAAPITGGASTPLIVLAAAGTAATAIQCANGLWRIYDIEENDGKSVSWVETQGWYTATSTALDLVSLASAGGALKEALMTYRVMKSASSMKVIEWLKNYSRPERVRLTEGIIKYLNPGISNKALKAMIQARKYPRRYPTAAIHKKLQEQLINTITSAMAVAGSEVSGVIHSPESISQSGEYVIGLMQSISVIN</sequence>
<accession>A0A9C7QLT1</accession>